<keyword evidence="2" id="KW-0325">Glycoprotein</keyword>
<accession>M5FZ85</accession>
<dbReference type="InterPro" id="IPR004843">
    <property type="entry name" value="Calcineurin-like_PHP"/>
</dbReference>
<dbReference type="CDD" id="cd00842">
    <property type="entry name" value="MPP_ASMase"/>
    <property type="match status" value="1"/>
</dbReference>
<dbReference type="EMBL" id="JH795863">
    <property type="protein sequence ID" value="EJU01824.1"/>
    <property type="molecule type" value="Genomic_DNA"/>
</dbReference>
<gene>
    <name evidence="5" type="ORF">DACRYDRAFT_107557</name>
</gene>
<protein>
    <submittedName>
        <fullName evidence="5">Sphingomyelin phosphodiesterase</fullName>
    </submittedName>
</protein>
<reference evidence="5 6" key="1">
    <citation type="journal article" date="2012" name="Science">
        <title>The Paleozoic origin of enzymatic lignin decomposition reconstructed from 31 fungal genomes.</title>
        <authorList>
            <person name="Floudas D."/>
            <person name="Binder M."/>
            <person name="Riley R."/>
            <person name="Barry K."/>
            <person name="Blanchette R.A."/>
            <person name="Henrissat B."/>
            <person name="Martinez A.T."/>
            <person name="Otillar R."/>
            <person name="Spatafora J.W."/>
            <person name="Yadav J.S."/>
            <person name="Aerts A."/>
            <person name="Benoit I."/>
            <person name="Boyd A."/>
            <person name="Carlson A."/>
            <person name="Copeland A."/>
            <person name="Coutinho P.M."/>
            <person name="de Vries R.P."/>
            <person name="Ferreira P."/>
            <person name="Findley K."/>
            <person name="Foster B."/>
            <person name="Gaskell J."/>
            <person name="Glotzer D."/>
            <person name="Gorecki P."/>
            <person name="Heitman J."/>
            <person name="Hesse C."/>
            <person name="Hori C."/>
            <person name="Igarashi K."/>
            <person name="Jurgens J.A."/>
            <person name="Kallen N."/>
            <person name="Kersten P."/>
            <person name="Kohler A."/>
            <person name="Kuees U."/>
            <person name="Kumar T.K.A."/>
            <person name="Kuo A."/>
            <person name="LaButti K."/>
            <person name="Larrondo L.F."/>
            <person name="Lindquist E."/>
            <person name="Ling A."/>
            <person name="Lombard V."/>
            <person name="Lucas S."/>
            <person name="Lundell T."/>
            <person name="Martin R."/>
            <person name="McLaughlin D.J."/>
            <person name="Morgenstern I."/>
            <person name="Morin E."/>
            <person name="Murat C."/>
            <person name="Nagy L.G."/>
            <person name="Nolan M."/>
            <person name="Ohm R.A."/>
            <person name="Patyshakuliyeva A."/>
            <person name="Rokas A."/>
            <person name="Ruiz-Duenas F.J."/>
            <person name="Sabat G."/>
            <person name="Salamov A."/>
            <person name="Samejima M."/>
            <person name="Schmutz J."/>
            <person name="Slot J.C."/>
            <person name="St John F."/>
            <person name="Stenlid J."/>
            <person name="Sun H."/>
            <person name="Sun S."/>
            <person name="Syed K."/>
            <person name="Tsang A."/>
            <person name="Wiebenga A."/>
            <person name="Young D."/>
            <person name="Pisabarro A."/>
            <person name="Eastwood D.C."/>
            <person name="Martin F."/>
            <person name="Cullen D."/>
            <person name="Grigoriev I.V."/>
            <person name="Hibbett D.S."/>
        </authorList>
    </citation>
    <scope>NUCLEOTIDE SEQUENCE [LARGE SCALE GENOMIC DNA]</scope>
    <source>
        <strain evidence="5 6">DJM-731 SS1</strain>
    </source>
</reference>
<dbReference type="SUPFAM" id="SSF56300">
    <property type="entry name" value="Metallo-dependent phosphatases"/>
    <property type="match status" value="1"/>
</dbReference>
<dbReference type="InterPro" id="IPR041805">
    <property type="entry name" value="ASMase/PPN1_MPP"/>
</dbReference>
<keyword evidence="3" id="KW-0732">Signal</keyword>
<organism evidence="5 6">
    <name type="scientific">Dacryopinax primogenitus (strain DJM 731)</name>
    <name type="common">Brown rot fungus</name>
    <dbReference type="NCBI Taxonomy" id="1858805"/>
    <lineage>
        <taxon>Eukaryota</taxon>
        <taxon>Fungi</taxon>
        <taxon>Dikarya</taxon>
        <taxon>Basidiomycota</taxon>
        <taxon>Agaricomycotina</taxon>
        <taxon>Dacrymycetes</taxon>
        <taxon>Dacrymycetales</taxon>
        <taxon>Dacrymycetaceae</taxon>
        <taxon>Dacryopinax</taxon>
    </lineage>
</organism>
<evidence type="ECO:0000313" key="6">
    <source>
        <dbReference type="Proteomes" id="UP000030653"/>
    </source>
</evidence>
<keyword evidence="1" id="KW-0378">Hydrolase</keyword>
<evidence type="ECO:0000259" key="4">
    <source>
        <dbReference type="Pfam" id="PF00149"/>
    </source>
</evidence>
<evidence type="ECO:0000256" key="2">
    <source>
        <dbReference type="ARBA" id="ARBA00023180"/>
    </source>
</evidence>
<dbReference type="GO" id="GO:0005615">
    <property type="term" value="C:extracellular space"/>
    <property type="evidence" value="ECO:0007669"/>
    <property type="project" value="TreeGrafter"/>
</dbReference>
<feature type="chain" id="PRO_5004067348" evidence="3">
    <location>
        <begin position="18"/>
        <end position="685"/>
    </location>
</feature>
<dbReference type="PANTHER" id="PTHR10340">
    <property type="entry name" value="SPHINGOMYELIN PHOSPHODIESTERASE"/>
    <property type="match status" value="1"/>
</dbReference>
<dbReference type="STRING" id="1858805.M5FZ85"/>
<dbReference type="AlphaFoldDB" id="M5FZ85"/>
<dbReference type="GO" id="GO:0008081">
    <property type="term" value="F:phosphoric diester hydrolase activity"/>
    <property type="evidence" value="ECO:0007669"/>
    <property type="project" value="TreeGrafter"/>
</dbReference>
<dbReference type="OrthoDB" id="282973at2759"/>
<dbReference type="GeneID" id="63683563"/>
<dbReference type="InterPro" id="IPR029052">
    <property type="entry name" value="Metallo-depent_PP-like"/>
</dbReference>
<feature type="domain" description="Calcineurin-like phosphoesterase" evidence="4">
    <location>
        <begin position="254"/>
        <end position="520"/>
    </location>
</feature>
<dbReference type="Proteomes" id="UP000030653">
    <property type="component" value="Unassembled WGS sequence"/>
</dbReference>
<evidence type="ECO:0000256" key="1">
    <source>
        <dbReference type="ARBA" id="ARBA00022801"/>
    </source>
</evidence>
<name>M5FZ85_DACPD</name>
<dbReference type="HOGENOM" id="CLU_014743_2_1_1"/>
<dbReference type="OMA" id="CYMKKIY"/>
<sequence length="685" mass="74546">MAAYLTVAMFCLASSLAQSPTLPPYLRTASPAFTGGIAFPSSLFAEYWPGFEPTQTTKEVQPIVTDPVTGSVFPLELTQPYPIQDGDFVDPYVIPPSLLTEQVTGPIIPTYNLSTPGSLALAAQTFQSIVDIIDTADIVDSCGKCQAALSIGKVLANTAPWEVPNVMVALCDKYNFATYGSCAETYGITSEGDVATQVLALADVAGQDGQAICAHWVGGACTVPPPNVLNMTGYFATAKPTNAVAPPSSGERVRVLHLSDFHLDPRYDIGSEVECSQYMCCRYNAYASSSPNTTLLPAPRFGAFQCDLPMDLAGVAIEAIPVLAGAGPTGREFDFAIFTGDLISHDNHNWPLQLGRTYIEYEESITFFLIQSALGSTPVYAALGNHDTWPQACAAPLTLEPEYLGNQFSWNYEHISALWAQKGWVDSTAYQYASVHYGGYAITTWRSLKIISFNSDFWYGDNWFNYINTTNPDISGQLRWMADNLQISEDAGQRVWIIGHIVERYSPHVIAEIFFGHTHEDQFSVFYANNGSDPSAASALATAWTAPSLTPLTNLNSGFRAYDIDPVTFNVLDSYTWISNISDAPALDAQAEHGAVFTFEYSAREAYGANISWPSTAPLNATWWHLVTEQWELNPSLIEKFYTYESKSSVKGGNCTSTACLQSMICYARSGSVPLAGLCPYGTGY</sequence>
<dbReference type="Pfam" id="PF00149">
    <property type="entry name" value="Metallophos"/>
    <property type="match status" value="1"/>
</dbReference>
<evidence type="ECO:0000313" key="5">
    <source>
        <dbReference type="EMBL" id="EJU01824.1"/>
    </source>
</evidence>
<evidence type="ECO:0000256" key="3">
    <source>
        <dbReference type="SAM" id="SignalP"/>
    </source>
</evidence>
<dbReference type="Gene3D" id="3.60.21.10">
    <property type="match status" value="1"/>
</dbReference>
<feature type="signal peptide" evidence="3">
    <location>
        <begin position="1"/>
        <end position="17"/>
    </location>
</feature>
<dbReference type="PANTHER" id="PTHR10340:SF27">
    <property type="entry name" value="ACL091CP"/>
    <property type="match status" value="1"/>
</dbReference>
<dbReference type="RefSeq" id="XP_040628721.1">
    <property type="nucleotide sequence ID" value="XM_040768501.1"/>
</dbReference>
<keyword evidence="6" id="KW-1185">Reference proteome</keyword>
<proteinExistence type="predicted"/>